<dbReference type="EMBL" id="JAUUCC010000078">
    <property type="protein sequence ID" value="MEE2053645.1"/>
    <property type="molecule type" value="Genomic_DNA"/>
</dbReference>
<feature type="transmembrane region" description="Helical" evidence="1">
    <location>
        <begin position="12"/>
        <end position="35"/>
    </location>
</feature>
<evidence type="ECO:0000313" key="2">
    <source>
        <dbReference type="EMBL" id="MEE2053645.1"/>
    </source>
</evidence>
<reference evidence="2 3" key="1">
    <citation type="submission" date="2023-07" db="EMBL/GenBank/DDBJ databases">
        <authorList>
            <person name="Girao M."/>
            <person name="Carvalho M.F."/>
        </authorList>
    </citation>
    <scope>NUCLEOTIDE SEQUENCE [LARGE SCALE GENOMIC DNA]</scope>
    <source>
        <strain evidence="2 3">66/93</strain>
    </source>
</reference>
<keyword evidence="1" id="KW-0812">Transmembrane</keyword>
<keyword evidence="1" id="KW-1133">Transmembrane helix</keyword>
<accession>A0ABU7KWK1</accession>
<keyword evidence="1" id="KW-0472">Membrane</keyword>
<proteinExistence type="predicted"/>
<evidence type="ECO:0000256" key="1">
    <source>
        <dbReference type="SAM" id="Phobius"/>
    </source>
</evidence>
<comment type="caution">
    <text evidence="2">The sequence shown here is derived from an EMBL/GenBank/DDBJ whole genome shotgun (WGS) entry which is preliminary data.</text>
</comment>
<evidence type="ECO:0000313" key="3">
    <source>
        <dbReference type="Proteomes" id="UP001348641"/>
    </source>
</evidence>
<organism evidence="2 3">
    <name type="scientific">Nocardiopsis tropica</name>
    <dbReference type="NCBI Taxonomy" id="109330"/>
    <lineage>
        <taxon>Bacteria</taxon>
        <taxon>Bacillati</taxon>
        <taxon>Actinomycetota</taxon>
        <taxon>Actinomycetes</taxon>
        <taxon>Streptosporangiales</taxon>
        <taxon>Nocardiopsidaceae</taxon>
        <taxon>Nocardiopsis</taxon>
    </lineage>
</organism>
<name>A0ABU7KWK1_9ACTN</name>
<dbReference type="RefSeq" id="WP_330160576.1">
    <property type="nucleotide sequence ID" value="NZ_BAAAJA010000012.1"/>
</dbReference>
<gene>
    <name evidence="2" type="ORF">Q8A49_24400</name>
</gene>
<dbReference type="Proteomes" id="UP001348641">
    <property type="component" value="Unassembled WGS sequence"/>
</dbReference>
<feature type="transmembrane region" description="Helical" evidence="1">
    <location>
        <begin position="41"/>
        <end position="65"/>
    </location>
</feature>
<sequence length="82" mass="8643">MARNDPTAHPKLLLTAFIAAIVPVVVLGVATGLLLNSVTDWPVWVTGGITGVIGGLTGPLITRWVMTRGERVRSRPSPNTEG</sequence>
<protein>
    <submittedName>
        <fullName evidence="2">Uncharacterized protein</fullName>
    </submittedName>
</protein>